<sequence>MAAMQATHNPPLTASDTGMTPAELLRGAALYLQHRGWTTHQFYDLVGGDAGPFPPACAVGALYVAAYGNIRLFIYDQLAKPGDAVRAAGRFFAAYLDPEYDTTGTTYIDVISDWNDFEGQTLADVIEALTDAATEWDGIHCAGGAR</sequence>
<evidence type="ECO:0000313" key="1">
    <source>
        <dbReference type="EMBL" id="MDI6098191.1"/>
    </source>
</evidence>
<accession>A0ABT6WEN4</accession>
<dbReference type="RefSeq" id="WP_282757724.1">
    <property type="nucleotide sequence ID" value="NZ_JASCTH010000003.1"/>
</dbReference>
<organism evidence="1 2">
    <name type="scientific">Actinoplanes sandaracinus</name>
    <dbReference type="NCBI Taxonomy" id="3045177"/>
    <lineage>
        <taxon>Bacteria</taxon>
        <taxon>Bacillati</taxon>
        <taxon>Actinomycetota</taxon>
        <taxon>Actinomycetes</taxon>
        <taxon>Micromonosporales</taxon>
        <taxon>Micromonosporaceae</taxon>
        <taxon>Actinoplanes</taxon>
    </lineage>
</organism>
<name>A0ABT6WEN4_9ACTN</name>
<proteinExistence type="predicted"/>
<comment type="caution">
    <text evidence="1">The sequence shown here is derived from an EMBL/GenBank/DDBJ whole genome shotgun (WGS) entry which is preliminary data.</text>
</comment>
<dbReference type="EMBL" id="JASCTH010000003">
    <property type="protein sequence ID" value="MDI6098191.1"/>
    <property type="molecule type" value="Genomic_DNA"/>
</dbReference>
<evidence type="ECO:0008006" key="3">
    <source>
        <dbReference type="Google" id="ProtNLM"/>
    </source>
</evidence>
<reference evidence="1 2" key="1">
    <citation type="submission" date="2023-05" db="EMBL/GenBank/DDBJ databases">
        <title>Actinoplanes sp. NEAU-A12 genome sequencing.</title>
        <authorList>
            <person name="Wang Z.-S."/>
        </authorList>
    </citation>
    <scope>NUCLEOTIDE SEQUENCE [LARGE SCALE GENOMIC DNA]</scope>
    <source>
        <strain evidence="1 2">NEAU-A12</strain>
    </source>
</reference>
<keyword evidence="2" id="KW-1185">Reference proteome</keyword>
<dbReference type="InterPro" id="IPR045677">
    <property type="entry name" value="DUF6197"/>
</dbReference>
<evidence type="ECO:0000313" key="2">
    <source>
        <dbReference type="Proteomes" id="UP001241758"/>
    </source>
</evidence>
<protein>
    <recommendedName>
        <fullName evidence="3">YbjN domain-containing protein</fullName>
    </recommendedName>
</protein>
<dbReference type="Pfam" id="PF19698">
    <property type="entry name" value="DUF6197"/>
    <property type="match status" value="1"/>
</dbReference>
<gene>
    <name evidence="1" type="ORF">QLQ12_06185</name>
</gene>
<dbReference type="Proteomes" id="UP001241758">
    <property type="component" value="Unassembled WGS sequence"/>
</dbReference>